<dbReference type="Pfam" id="PF00768">
    <property type="entry name" value="Peptidase_S11"/>
    <property type="match status" value="1"/>
</dbReference>
<feature type="active site" description="Proton acceptor" evidence="7">
    <location>
        <position position="160"/>
    </location>
</feature>
<evidence type="ECO:0000256" key="3">
    <source>
        <dbReference type="ARBA" id="ARBA00022801"/>
    </source>
</evidence>
<feature type="active site" evidence="7">
    <location>
        <position position="214"/>
    </location>
</feature>
<gene>
    <name evidence="12" type="ORF">MBO_01655</name>
</gene>
<dbReference type="MEROPS" id="S11.007"/>
<dbReference type="GO" id="GO:0071555">
    <property type="term" value="P:cell wall organization"/>
    <property type="evidence" value="ECO:0007669"/>
    <property type="project" value="UniProtKB-KW"/>
</dbReference>
<feature type="domain" description="Peptidase S11 D-alanyl-D-alanine carboxypeptidase A N-terminal" evidence="11">
    <location>
        <begin position="129"/>
        <end position="357"/>
    </location>
</feature>
<accession>A0A066UNX8</accession>
<comment type="similarity">
    <text evidence="1 9">Belongs to the peptidase S11 family.</text>
</comment>
<feature type="binding site" evidence="8">
    <location>
        <position position="327"/>
    </location>
    <ligand>
        <name>substrate</name>
    </ligand>
</feature>
<keyword evidence="12" id="KW-0645">Protease</keyword>
<evidence type="ECO:0000256" key="4">
    <source>
        <dbReference type="ARBA" id="ARBA00022960"/>
    </source>
</evidence>
<evidence type="ECO:0000256" key="10">
    <source>
        <dbReference type="SAM" id="SignalP"/>
    </source>
</evidence>
<dbReference type="Proteomes" id="UP000035860">
    <property type="component" value="Unassembled WGS sequence"/>
</dbReference>
<feature type="active site" description="Acyl-ester intermediate" evidence="7">
    <location>
        <position position="157"/>
    </location>
</feature>
<dbReference type="EMBL" id="AOMT01000005">
    <property type="protein sequence ID" value="KDN25859.1"/>
    <property type="molecule type" value="Genomic_DNA"/>
</dbReference>
<keyword evidence="2 10" id="KW-0732">Signal</keyword>
<keyword evidence="6" id="KW-0961">Cell wall biogenesis/degradation</keyword>
<dbReference type="GO" id="GO:0006508">
    <property type="term" value="P:proteolysis"/>
    <property type="evidence" value="ECO:0007669"/>
    <property type="project" value="InterPro"/>
</dbReference>
<keyword evidence="4" id="KW-0133">Cell shape</keyword>
<evidence type="ECO:0000256" key="9">
    <source>
        <dbReference type="RuleBase" id="RU004016"/>
    </source>
</evidence>
<dbReference type="InterPro" id="IPR018044">
    <property type="entry name" value="Peptidase_S11"/>
</dbReference>
<comment type="caution">
    <text evidence="12">The sequence shown here is derived from an EMBL/GenBank/DDBJ whole genome shotgun (WGS) entry which is preliminary data.</text>
</comment>
<protein>
    <submittedName>
        <fullName evidence="12">Peptidase S11, D-alanyl-D-alanine carboxypeptidase 1</fullName>
    </submittedName>
</protein>
<dbReference type="PRINTS" id="PR00725">
    <property type="entry name" value="DADACBPTASE1"/>
</dbReference>
<evidence type="ECO:0000256" key="7">
    <source>
        <dbReference type="PIRSR" id="PIRSR618044-1"/>
    </source>
</evidence>
<evidence type="ECO:0000259" key="11">
    <source>
        <dbReference type="Pfam" id="PF00768"/>
    </source>
</evidence>
<feature type="chain" id="PRO_5001627424" evidence="10">
    <location>
        <begin position="29"/>
        <end position="377"/>
    </location>
</feature>
<keyword evidence="3" id="KW-0378">Hydrolase</keyword>
<dbReference type="InterPro" id="IPR012338">
    <property type="entry name" value="Beta-lactam/transpept-like"/>
</dbReference>
<evidence type="ECO:0000256" key="1">
    <source>
        <dbReference type="ARBA" id="ARBA00007164"/>
    </source>
</evidence>
<evidence type="ECO:0000313" key="13">
    <source>
        <dbReference type="Proteomes" id="UP000035860"/>
    </source>
</evidence>
<evidence type="ECO:0000256" key="6">
    <source>
        <dbReference type="ARBA" id="ARBA00023316"/>
    </source>
</evidence>
<proteinExistence type="inferred from homology"/>
<keyword evidence="5" id="KW-0573">Peptidoglycan synthesis</keyword>
<dbReference type="AlphaFoldDB" id="A0A066UNX8"/>
<dbReference type="RefSeq" id="WP_036362419.1">
    <property type="nucleotide sequence ID" value="NZ_AOMT01000005.1"/>
</dbReference>
<organism evidence="12 13">
    <name type="scientific">Moraxella bovoculi 237</name>
    <dbReference type="NCBI Taxonomy" id="743974"/>
    <lineage>
        <taxon>Bacteria</taxon>
        <taxon>Pseudomonadati</taxon>
        <taxon>Pseudomonadota</taxon>
        <taxon>Gammaproteobacteria</taxon>
        <taxon>Moraxellales</taxon>
        <taxon>Moraxellaceae</taxon>
        <taxon>Moraxella</taxon>
    </lineage>
</organism>
<evidence type="ECO:0000256" key="8">
    <source>
        <dbReference type="PIRSR" id="PIRSR618044-2"/>
    </source>
</evidence>
<dbReference type="Gene3D" id="3.40.710.10">
    <property type="entry name" value="DD-peptidase/beta-lactamase superfamily"/>
    <property type="match status" value="1"/>
</dbReference>
<evidence type="ECO:0000313" key="12">
    <source>
        <dbReference type="EMBL" id="KDN25859.1"/>
    </source>
</evidence>
<dbReference type="SUPFAM" id="SSF56601">
    <property type="entry name" value="beta-lactamase/transpeptidase-like"/>
    <property type="match status" value="1"/>
</dbReference>
<dbReference type="GO" id="GO:0009252">
    <property type="term" value="P:peptidoglycan biosynthetic process"/>
    <property type="evidence" value="ECO:0007669"/>
    <property type="project" value="UniProtKB-KW"/>
</dbReference>
<dbReference type="eggNOG" id="COG1686">
    <property type="taxonomic scope" value="Bacteria"/>
</dbReference>
<dbReference type="GO" id="GO:0008360">
    <property type="term" value="P:regulation of cell shape"/>
    <property type="evidence" value="ECO:0007669"/>
    <property type="project" value="UniProtKB-KW"/>
</dbReference>
<sequence length="377" mass="40528">MKNAELMKRASTQIAVLALMTSGASANAFTVDSSNQRTVTVTRATPSVTTTVTRAVPTPPPSNTVKTTKTITPATAPTVSYRSQPTQTTYNAPTYTAPAIPVTPATIINTVNANNYNAPVFDQLAISTNSSAVAVLDLQSGDLIYSKNIDATRSIASVTKVMTAMVILDAGLDMREDITIIPSDLVGAKKASTNLRAGDRLSRSEFTLMMLMKSENPAAKALARTYPGGYNAFIRAMNDKAASLGMYQTSFSDSSGLDPRNVASANDLVKMMKAVSEEGRYQLIRNFSTAPSYDFYITNFNSGNRTYKANNTSRLVRSGGHPIGVSKTGFIREAGYCVVMETHVNNKPAVIVLLGANASQSRWNDAENILTELAYRR</sequence>
<evidence type="ECO:0000256" key="2">
    <source>
        <dbReference type="ARBA" id="ARBA00022729"/>
    </source>
</evidence>
<dbReference type="PANTHER" id="PTHR21581:SF26">
    <property type="entry name" value="D-ALANYL-D-ALANINE ENDOPEPTIDASE"/>
    <property type="match status" value="1"/>
</dbReference>
<keyword evidence="12" id="KW-0121">Carboxypeptidase</keyword>
<dbReference type="PANTHER" id="PTHR21581">
    <property type="entry name" value="D-ALANYL-D-ALANINE CARBOXYPEPTIDASE"/>
    <property type="match status" value="1"/>
</dbReference>
<keyword evidence="13" id="KW-1185">Reference proteome</keyword>
<reference evidence="12 13" key="1">
    <citation type="journal article" date="2014" name="Genome Announc.">
        <title>Draft Genome Sequence of Moraxella bovoculi Strain 237T (ATCC BAA-1259T) Isolated from a Calf with Infectious Bovine Keratoconjunctivitis.</title>
        <authorList>
            <person name="Calcutt M.J."/>
            <person name="Foecking M.F."/>
            <person name="Martin N.T."/>
            <person name="Mhlanga-Mutangadura T."/>
            <person name="Reilly T.J."/>
        </authorList>
    </citation>
    <scope>NUCLEOTIDE SEQUENCE [LARGE SCALE GENOMIC DNA]</scope>
    <source>
        <strain evidence="12 13">237</strain>
    </source>
</reference>
<name>A0A066UNX8_9GAMM</name>
<dbReference type="InterPro" id="IPR001967">
    <property type="entry name" value="Peptidase_S11_N"/>
</dbReference>
<dbReference type="GO" id="GO:0009002">
    <property type="term" value="F:serine-type D-Ala-D-Ala carboxypeptidase activity"/>
    <property type="evidence" value="ECO:0007669"/>
    <property type="project" value="InterPro"/>
</dbReference>
<evidence type="ECO:0000256" key="5">
    <source>
        <dbReference type="ARBA" id="ARBA00022984"/>
    </source>
</evidence>
<feature type="signal peptide" evidence="10">
    <location>
        <begin position="1"/>
        <end position="28"/>
    </location>
</feature>